<organism evidence="2 3">
    <name type="scientific">Psylliodes chrysocephalus</name>
    <dbReference type="NCBI Taxonomy" id="3402493"/>
    <lineage>
        <taxon>Eukaryota</taxon>
        <taxon>Metazoa</taxon>
        <taxon>Ecdysozoa</taxon>
        <taxon>Arthropoda</taxon>
        <taxon>Hexapoda</taxon>
        <taxon>Insecta</taxon>
        <taxon>Pterygota</taxon>
        <taxon>Neoptera</taxon>
        <taxon>Endopterygota</taxon>
        <taxon>Coleoptera</taxon>
        <taxon>Polyphaga</taxon>
        <taxon>Cucujiformia</taxon>
        <taxon>Chrysomeloidea</taxon>
        <taxon>Chrysomelidae</taxon>
        <taxon>Galerucinae</taxon>
        <taxon>Alticini</taxon>
        <taxon>Psylliodes</taxon>
    </lineage>
</organism>
<feature type="compositionally biased region" description="Basic residues" evidence="1">
    <location>
        <begin position="56"/>
        <end position="66"/>
    </location>
</feature>
<feature type="region of interest" description="Disordered" evidence="1">
    <location>
        <begin position="1"/>
        <end position="79"/>
    </location>
</feature>
<evidence type="ECO:0000313" key="3">
    <source>
        <dbReference type="Proteomes" id="UP001153636"/>
    </source>
</evidence>
<dbReference type="PANTHER" id="PTHR10773">
    <property type="entry name" value="DNA-DIRECTED RNA POLYMERASES I, II, AND III SUBUNIT RPABC2"/>
    <property type="match status" value="1"/>
</dbReference>
<name>A0A9P0C9H7_9CUCU</name>
<proteinExistence type="predicted"/>
<dbReference type="AlphaFoldDB" id="A0A9P0C9H7"/>
<sequence>METQSTNKEEDTEIQNFSDENYEPNTEDVDMSENKPGNENEGENYNEARTVDEVIKRKRKPNRRKWKMQENKAKRQKVKDYTGVRKNEEGKWIADKERAARILKPACNCKLSAQNTKLKCRMFSENDRNSIFEHFWKRMSWSEKRTFIHTLVDVVPTKDNKNQVHEVSHKANTLVYHLKKDDMRLRVCRTMLLHTLSIGSWSLQNWSKSVRIPEQTLNIPERKSGRFEKDRVELKTFFESLPKMESHYCRASSKKLY</sequence>
<dbReference type="Proteomes" id="UP001153636">
    <property type="component" value="Chromosome 1"/>
</dbReference>
<protein>
    <submittedName>
        <fullName evidence="2">Uncharacterized protein</fullName>
    </submittedName>
</protein>
<evidence type="ECO:0000256" key="1">
    <source>
        <dbReference type="SAM" id="MobiDB-lite"/>
    </source>
</evidence>
<dbReference type="OrthoDB" id="8061312at2759"/>
<gene>
    <name evidence="2" type="ORF">PSYICH_LOCUS946</name>
</gene>
<dbReference type="EMBL" id="OV651813">
    <property type="protein sequence ID" value="CAH1099462.1"/>
    <property type="molecule type" value="Genomic_DNA"/>
</dbReference>
<feature type="compositionally biased region" description="Acidic residues" evidence="1">
    <location>
        <begin position="20"/>
        <end position="31"/>
    </location>
</feature>
<feature type="compositionally biased region" description="Basic and acidic residues" evidence="1">
    <location>
        <begin position="67"/>
        <end position="79"/>
    </location>
</feature>
<evidence type="ECO:0000313" key="2">
    <source>
        <dbReference type="EMBL" id="CAH1099462.1"/>
    </source>
</evidence>
<reference evidence="2" key="1">
    <citation type="submission" date="2022-01" db="EMBL/GenBank/DDBJ databases">
        <authorList>
            <person name="King R."/>
        </authorList>
    </citation>
    <scope>NUCLEOTIDE SEQUENCE</scope>
</reference>
<accession>A0A9P0C9H7</accession>
<dbReference type="PANTHER" id="PTHR10773:SF19">
    <property type="match status" value="1"/>
</dbReference>
<keyword evidence="3" id="KW-1185">Reference proteome</keyword>